<evidence type="ECO:0000256" key="4">
    <source>
        <dbReference type="SAM" id="SignalP"/>
    </source>
</evidence>
<reference evidence="6" key="1">
    <citation type="submission" date="2017-05" db="UniProtKB">
        <authorList>
            <consortium name="EnsemblMetazoa"/>
        </authorList>
    </citation>
    <scope>IDENTIFICATION</scope>
</reference>
<dbReference type="InterPro" id="IPR001190">
    <property type="entry name" value="SRCR"/>
</dbReference>
<dbReference type="GO" id="GO:0016020">
    <property type="term" value="C:membrane"/>
    <property type="evidence" value="ECO:0007669"/>
    <property type="project" value="InterPro"/>
</dbReference>
<evidence type="ECO:0000256" key="1">
    <source>
        <dbReference type="ARBA" id="ARBA00022729"/>
    </source>
</evidence>
<keyword evidence="1 4" id="KW-0732">Signal</keyword>
<feature type="disulfide bond" evidence="3">
    <location>
        <begin position="111"/>
        <end position="121"/>
    </location>
</feature>
<proteinExistence type="predicted"/>
<dbReference type="GO" id="GO:0030199">
    <property type="term" value="P:collagen fibril organization"/>
    <property type="evidence" value="ECO:0007669"/>
    <property type="project" value="TreeGrafter"/>
</dbReference>
<dbReference type="SMART" id="SM00202">
    <property type="entry name" value="SR"/>
    <property type="match status" value="3"/>
</dbReference>
<protein>
    <recommendedName>
        <fullName evidence="5">SRCR domain-containing protein</fullName>
    </recommendedName>
</protein>
<dbReference type="AlphaFoldDB" id="A0A1X7UQY5"/>
<dbReference type="InterPro" id="IPR001695">
    <property type="entry name" value="Lysyl_oxidase"/>
</dbReference>
<dbReference type="STRING" id="400682.A0A1X7UQY5"/>
<dbReference type="PROSITE" id="PS00420">
    <property type="entry name" value="SRCR_1"/>
    <property type="match status" value="2"/>
</dbReference>
<sequence>MLPLGSNTLNSGLLLLKAVAFCLVIQCVKTQDRPSDGTIRLQGTLPYQGRLEVYYRGSWGTVCDDRFQKPDADVVCRELGFSGGSDRVITTGFSNEFASGTGEIWMDGVSCRGSEEKLSQCSFNGWGIHDCRHYEDVAIICKYTAPTLPPSTSLPTLSDNNVRVTCPGPNYRLGECNNCSTYTSACRAPDPRRPAIIGVVEMLIDGKWYPIPRKNWNVNAAKVVCGQLGYPRAGPSPNINRIFPTKSCSNSHTSAQCDSINDFNDRLSRTVTEGLTCTGGENKLNDCYFQSYNINPSSPASVATVQCYFDDLRTEKCKDRNQNNKELYRLRGGPVPWKGRVEVKVGGVWGSICDLSWDVKDANVVCRNLGFGYAEAVFTRSQFGRSSATTHFSGLRCNGNEDILSDCSSNTGGLLRRDAHSYCVFHSGDVGVECGMPACNKEPEVRFATTGSETMIEVNGPLGWGRLCFDNKLKYTEAHVLCRDISGELAASFGPITDLSYLGLSYSAQYNCTGDELHSSECRESITRTFCFDYTSIECAQGLPDLVPMVDQFERSLRSYPYVHLIPMYYLTCALEEQCLSSSAYRHADNLYHIRRLLRFDSLTMNYGTSQFLPSLPSSEWEWHTCHQHYHSFEAFISYDVLNKDGEKVAEGHKASFCLEDSTCRGLGAYMYYRCSTGNQGISKNCGDLYGSHLDCQWIDITDLSPGEYIVRQIVNEEAGVGESDYRNNVIQCEVEYMSNLYQLKVGKCSHSDHI</sequence>
<feature type="chain" id="PRO_5012598098" description="SRCR domain-containing protein" evidence="4">
    <location>
        <begin position="31"/>
        <end position="755"/>
    </location>
</feature>
<evidence type="ECO:0000256" key="2">
    <source>
        <dbReference type="ARBA" id="ARBA00023157"/>
    </source>
</evidence>
<accession>A0A1X7UQY5</accession>
<organism evidence="6">
    <name type="scientific">Amphimedon queenslandica</name>
    <name type="common">Sponge</name>
    <dbReference type="NCBI Taxonomy" id="400682"/>
    <lineage>
        <taxon>Eukaryota</taxon>
        <taxon>Metazoa</taxon>
        <taxon>Porifera</taxon>
        <taxon>Demospongiae</taxon>
        <taxon>Heteroscleromorpha</taxon>
        <taxon>Haplosclerida</taxon>
        <taxon>Niphatidae</taxon>
        <taxon>Amphimedon</taxon>
    </lineage>
</organism>
<dbReference type="FunFam" id="3.10.250.10:FF:000001">
    <property type="entry name" value="Lysyl oxidase 4 isoform X1"/>
    <property type="match status" value="2"/>
</dbReference>
<feature type="domain" description="SRCR" evidence="5">
    <location>
        <begin position="39"/>
        <end position="142"/>
    </location>
</feature>
<feature type="disulfide bond" evidence="3">
    <location>
        <begin position="512"/>
        <end position="522"/>
    </location>
</feature>
<dbReference type="Pfam" id="PF00530">
    <property type="entry name" value="SRCR"/>
    <property type="match status" value="3"/>
</dbReference>
<dbReference type="InterPro" id="IPR036772">
    <property type="entry name" value="SRCR-like_dom_sf"/>
</dbReference>
<dbReference type="GO" id="GO:0004720">
    <property type="term" value="F:protein-lysine 6-oxidase activity"/>
    <property type="evidence" value="ECO:0007669"/>
    <property type="project" value="TreeGrafter"/>
</dbReference>
<feature type="domain" description="SRCR" evidence="5">
    <location>
        <begin position="328"/>
        <end position="435"/>
    </location>
</feature>
<feature type="disulfide bond" evidence="3">
    <location>
        <begin position="397"/>
        <end position="407"/>
    </location>
</feature>
<dbReference type="GO" id="GO:0005615">
    <property type="term" value="C:extracellular space"/>
    <property type="evidence" value="ECO:0007669"/>
    <property type="project" value="TreeGrafter"/>
</dbReference>
<dbReference type="EnsemblMetazoa" id="Aqu2.1.30071_001">
    <property type="protein sequence ID" value="Aqu2.1.30071_001"/>
    <property type="gene ID" value="Aqu2.1.30071"/>
</dbReference>
<dbReference type="FunCoup" id="A0A1X7UQY5">
    <property type="interactions" value="8"/>
</dbReference>
<name>A0A1X7UQY5_AMPQE</name>
<keyword evidence="2 3" id="KW-1015">Disulfide bond</keyword>
<dbReference type="Gene3D" id="3.10.250.10">
    <property type="entry name" value="SRCR-like domain"/>
    <property type="match status" value="3"/>
</dbReference>
<feature type="domain" description="SRCR" evidence="5">
    <location>
        <begin position="198"/>
        <end position="308"/>
    </location>
</feature>
<dbReference type="Pfam" id="PF01186">
    <property type="entry name" value="Lysyl_oxidase"/>
    <property type="match status" value="1"/>
</dbReference>
<dbReference type="InParanoid" id="A0A1X7UQY5"/>
<evidence type="ECO:0000259" key="5">
    <source>
        <dbReference type="PROSITE" id="PS50287"/>
    </source>
</evidence>
<feature type="domain" description="SRCR" evidence="5">
    <location>
        <begin position="445"/>
        <end position="540"/>
    </location>
</feature>
<comment type="caution">
    <text evidence="3">Lacks conserved residue(s) required for the propagation of feature annotation.</text>
</comment>
<dbReference type="GO" id="GO:0005507">
    <property type="term" value="F:copper ion binding"/>
    <property type="evidence" value="ECO:0007669"/>
    <property type="project" value="InterPro"/>
</dbReference>
<dbReference type="PRINTS" id="PR00258">
    <property type="entry name" value="SPERACTRCPTR"/>
</dbReference>
<dbReference type="PRINTS" id="PR00074">
    <property type="entry name" value="LYSYLOXIDASE"/>
</dbReference>
<dbReference type="PANTHER" id="PTHR45817:SF8">
    <property type="entry name" value="LYSYL OXIDASE HOMOLOG 1"/>
    <property type="match status" value="1"/>
</dbReference>
<evidence type="ECO:0000256" key="3">
    <source>
        <dbReference type="PROSITE-ProRule" id="PRU00196"/>
    </source>
</evidence>
<dbReference type="PANTHER" id="PTHR45817">
    <property type="entry name" value="LYSYL OXIDASE-LIKE-RELATED"/>
    <property type="match status" value="1"/>
</dbReference>
<dbReference type="SUPFAM" id="SSF56487">
    <property type="entry name" value="SRCR-like"/>
    <property type="match status" value="4"/>
</dbReference>
<dbReference type="InterPro" id="IPR050912">
    <property type="entry name" value="LOX-like_protein"/>
</dbReference>
<feature type="disulfide bond" evidence="3">
    <location>
        <begin position="277"/>
        <end position="287"/>
    </location>
</feature>
<dbReference type="OrthoDB" id="547291at2759"/>
<feature type="signal peptide" evidence="4">
    <location>
        <begin position="1"/>
        <end position="30"/>
    </location>
</feature>
<dbReference type="PROSITE" id="PS50287">
    <property type="entry name" value="SRCR_2"/>
    <property type="match status" value="4"/>
</dbReference>
<evidence type="ECO:0000313" key="6">
    <source>
        <dbReference type="EnsemblMetazoa" id="Aqu2.1.30071_001"/>
    </source>
</evidence>